<comment type="caution">
    <text evidence="1">The sequence shown here is derived from an EMBL/GenBank/DDBJ whole genome shotgun (WGS) entry which is preliminary data.</text>
</comment>
<organism evidence="1 2">
    <name type="scientific">Populus alba</name>
    <name type="common">White poplar</name>
    <dbReference type="NCBI Taxonomy" id="43335"/>
    <lineage>
        <taxon>Eukaryota</taxon>
        <taxon>Viridiplantae</taxon>
        <taxon>Streptophyta</taxon>
        <taxon>Embryophyta</taxon>
        <taxon>Tracheophyta</taxon>
        <taxon>Spermatophyta</taxon>
        <taxon>Magnoliopsida</taxon>
        <taxon>eudicotyledons</taxon>
        <taxon>Gunneridae</taxon>
        <taxon>Pentapetalae</taxon>
        <taxon>rosids</taxon>
        <taxon>fabids</taxon>
        <taxon>Malpighiales</taxon>
        <taxon>Salicaceae</taxon>
        <taxon>Saliceae</taxon>
        <taxon>Populus</taxon>
    </lineage>
</organism>
<evidence type="ECO:0000313" key="2">
    <source>
        <dbReference type="Proteomes" id="UP000309997"/>
    </source>
</evidence>
<keyword evidence="2" id="KW-1185">Reference proteome</keyword>
<protein>
    <submittedName>
        <fullName evidence="1">Uncharacterized protein</fullName>
    </submittedName>
</protein>
<accession>A0ACC4CHI9</accession>
<dbReference type="Proteomes" id="UP000309997">
    <property type="component" value="Unassembled WGS sequence"/>
</dbReference>
<evidence type="ECO:0000313" key="1">
    <source>
        <dbReference type="EMBL" id="KAL3597082.1"/>
    </source>
</evidence>
<name>A0ACC4CHI9_POPAL</name>
<reference evidence="1 2" key="1">
    <citation type="journal article" date="2024" name="Plant Biotechnol. J.">
        <title>Genome and CRISPR/Cas9 system of a widespread forest tree (Populus alba) in the world.</title>
        <authorList>
            <person name="Liu Y.J."/>
            <person name="Jiang P.F."/>
            <person name="Han X.M."/>
            <person name="Li X.Y."/>
            <person name="Wang H.M."/>
            <person name="Wang Y.J."/>
            <person name="Wang X.X."/>
            <person name="Zeng Q.Y."/>
        </authorList>
    </citation>
    <scope>NUCLEOTIDE SEQUENCE [LARGE SCALE GENOMIC DNA]</scope>
    <source>
        <strain evidence="2">cv. PAL-ZL1</strain>
    </source>
</reference>
<proteinExistence type="predicted"/>
<dbReference type="EMBL" id="RCHU02000004">
    <property type="protein sequence ID" value="KAL3597082.1"/>
    <property type="molecule type" value="Genomic_DNA"/>
</dbReference>
<sequence length="139" mass="15689">MFVVSFHLDDMQRFPLDDVAVGFFKFVTALNRIRILNLELLSISFFSPSYFGGPLLCSILMSLFLLLPKTLEASGEDNFGFQELACFADEFSSLDFDNTCFRETFGFSEDNAKSCVVMLGGDLTTEFFFLPTAEVFVFV</sequence>
<gene>
    <name evidence="1" type="ORF">D5086_008719</name>
</gene>